<feature type="domain" description="WYL" evidence="2">
    <location>
        <begin position="162"/>
        <end position="235"/>
    </location>
</feature>
<dbReference type="RefSeq" id="WP_237383850.1">
    <property type="nucleotide sequence ID" value="NZ_CP071793.1"/>
</dbReference>
<accession>A0A8A4TW81</accession>
<dbReference type="InterPro" id="IPR001387">
    <property type="entry name" value="Cro/C1-type_HTH"/>
</dbReference>
<name>A0A8A4TW81_SULCO</name>
<dbReference type="InterPro" id="IPR026881">
    <property type="entry name" value="WYL_dom"/>
</dbReference>
<dbReference type="AlphaFoldDB" id="A0A8A4TW81"/>
<keyword evidence="5" id="KW-1185">Reference proteome</keyword>
<reference evidence="4" key="1">
    <citation type="submission" date="2021-03" db="EMBL/GenBank/DDBJ databases">
        <title>Acanthopleuribacteraceae sp. M133.</title>
        <authorList>
            <person name="Wang G."/>
        </authorList>
    </citation>
    <scope>NUCLEOTIDE SEQUENCE</scope>
    <source>
        <strain evidence="4">M133</strain>
    </source>
</reference>
<evidence type="ECO:0000256" key="1">
    <source>
        <dbReference type="SAM" id="MobiDB-lite"/>
    </source>
</evidence>
<organism evidence="4 5">
    <name type="scientific">Sulfidibacter corallicola</name>
    <dbReference type="NCBI Taxonomy" id="2818388"/>
    <lineage>
        <taxon>Bacteria</taxon>
        <taxon>Pseudomonadati</taxon>
        <taxon>Acidobacteriota</taxon>
        <taxon>Holophagae</taxon>
        <taxon>Acanthopleuribacterales</taxon>
        <taxon>Acanthopleuribacteraceae</taxon>
        <taxon>Sulfidibacter</taxon>
    </lineage>
</organism>
<dbReference type="EMBL" id="CP071793">
    <property type="protein sequence ID" value="QTD53750.1"/>
    <property type="molecule type" value="Genomic_DNA"/>
</dbReference>
<gene>
    <name evidence="4" type="ORF">J3U87_14960</name>
</gene>
<dbReference type="CDD" id="cd00093">
    <property type="entry name" value="HTH_XRE"/>
    <property type="match status" value="1"/>
</dbReference>
<dbReference type="Pfam" id="PF13280">
    <property type="entry name" value="WYL"/>
    <property type="match status" value="1"/>
</dbReference>
<sequence>MSDVPPSGKPNYGSGVRIAQVIHWLHLHPIGLSVRELADRLGIHERTMSRYINTLKESFIDEDGEPLVEVVRSGRENRLRFRRRNIEMKGSAYELMSLYMALDLMAFLDGTFIHHGAQDVLSQLQQTIFKTQGHQANLIMKDFHKKFFHWTEAPKDYSSHNEILERLVNALIRQKQVRMVYQSPGKPEKVHHLQPLSILMYKRALYLVGRREVDGSQPEKKRDLTFAVERIKDVSVLDTWQPYPDDYDPEKRFQSAFGLIQERDPTEIQLRFDRVVAANVASRRWHQSQELTSLPSGALDMRLKLETSSELVSWILSYGPYVRVISPPSLRQRIRADLAQSLSQYEDENEGPSIKSPYNRE</sequence>
<evidence type="ECO:0000313" key="4">
    <source>
        <dbReference type="EMBL" id="QTD53750.1"/>
    </source>
</evidence>
<proteinExistence type="predicted"/>
<dbReference type="InterPro" id="IPR051534">
    <property type="entry name" value="CBASS_pafABC_assoc_protein"/>
</dbReference>
<feature type="domain" description="WCX" evidence="3">
    <location>
        <begin position="265"/>
        <end position="340"/>
    </location>
</feature>
<evidence type="ECO:0000313" key="5">
    <source>
        <dbReference type="Proteomes" id="UP000663929"/>
    </source>
</evidence>
<dbReference type="PROSITE" id="PS52050">
    <property type="entry name" value="WYL"/>
    <property type="match status" value="1"/>
</dbReference>
<dbReference type="Pfam" id="PF25583">
    <property type="entry name" value="WCX"/>
    <property type="match status" value="1"/>
</dbReference>
<dbReference type="InterPro" id="IPR057727">
    <property type="entry name" value="WCX_dom"/>
</dbReference>
<evidence type="ECO:0000259" key="2">
    <source>
        <dbReference type="Pfam" id="PF13280"/>
    </source>
</evidence>
<dbReference type="PANTHER" id="PTHR34580:SF1">
    <property type="entry name" value="PROTEIN PAFC"/>
    <property type="match status" value="1"/>
</dbReference>
<feature type="region of interest" description="Disordered" evidence="1">
    <location>
        <begin position="342"/>
        <end position="361"/>
    </location>
</feature>
<dbReference type="Proteomes" id="UP000663929">
    <property type="component" value="Chromosome"/>
</dbReference>
<dbReference type="KEGG" id="scor:J3U87_14960"/>
<evidence type="ECO:0000259" key="3">
    <source>
        <dbReference type="Pfam" id="PF25583"/>
    </source>
</evidence>
<dbReference type="PANTHER" id="PTHR34580">
    <property type="match status" value="1"/>
</dbReference>
<protein>
    <submittedName>
        <fullName evidence="4">WYL domain-containing transcriptional regulator</fullName>
    </submittedName>
</protein>